<dbReference type="InterPro" id="IPR011992">
    <property type="entry name" value="EF-hand-dom_pair"/>
</dbReference>
<evidence type="ECO:0000259" key="6">
    <source>
        <dbReference type="PROSITE" id="PS50002"/>
    </source>
</evidence>
<dbReference type="Pfam" id="PF01359">
    <property type="entry name" value="Transposase_1"/>
    <property type="match status" value="1"/>
</dbReference>
<organism evidence="8 9">
    <name type="scientific">Cordylochernes scorpioides</name>
    <dbReference type="NCBI Taxonomy" id="51811"/>
    <lineage>
        <taxon>Eukaryota</taxon>
        <taxon>Metazoa</taxon>
        <taxon>Ecdysozoa</taxon>
        <taxon>Arthropoda</taxon>
        <taxon>Chelicerata</taxon>
        <taxon>Arachnida</taxon>
        <taxon>Pseudoscorpiones</taxon>
        <taxon>Cheliferoidea</taxon>
        <taxon>Chernetidae</taxon>
        <taxon>Cordylochernes</taxon>
    </lineage>
</organism>
<dbReference type="Pfam" id="PF12763">
    <property type="entry name" value="EH"/>
    <property type="match status" value="1"/>
</dbReference>
<dbReference type="SUPFAM" id="SSF47473">
    <property type="entry name" value="EF-hand"/>
    <property type="match status" value="1"/>
</dbReference>
<dbReference type="PROSITE" id="PS50031">
    <property type="entry name" value="EH"/>
    <property type="match status" value="1"/>
</dbReference>
<feature type="domain" description="SH3" evidence="6">
    <location>
        <begin position="948"/>
        <end position="1009"/>
    </location>
</feature>
<feature type="compositionally biased region" description="Polar residues" evidence="5">
    <location>
        <begin position="449"/>
        <end position="458"/>
    </location>
</feature>
<dbReference type="PRINTS" id="PR00452">
    <property type="entry name" value="SH3DOMAIN"/>
</dbReference>
<dbReference type="PROSITE" id="PS00018">
    <property type="entry name" value="EF_HAND_1"/>
    <property type="match status" value="1"/>
</dbReference>
<dbReference type="Proteomes" id="UP001235939">
    <property type="component" value="Chromosome 13"/>
</dbReference>
<dbReference type="PROSITE" id="PS50002">
    <property type="entry name" value="SH3"/>
    <property type="match status" value="5"/>
</dbReference>
<feature type="coiled-coil region" evidence="4">
    <location>
        <begin position="638"/>
        <end position="781"/>
    </location>
</feature>
<evidence type="ECO:0000313" key="9">
    <source>
        <dbReference type="Proteomes" id="UP001235939"/>
    </source>
</evidence>
<dbReference type="InterPro" id="IPR052709">
    <property type="entry name" value="Transposase-MT_Hybrid"/>
</dbReference>
<dbReference type="SMART" id="SM00027">
    <property type="entry name" value="EH"/>
    <property type="match status" value="1"/>
</dbReference>
<dbReference type="CDD" id="cd11839">
    <property type="entry name" value="SH3_Intersectin_4"/>
    <property type="match status" value="1"/>
</dbReference>
<dbReference type="Pfam" id="PF14604">
    <property type="entry name" value="SH3_9"/>
    <property type="match status" value="1"/>
</dbReference>
<dbReference type="SMART" id="SM00326">
    <property type="entry name" value="SH3"/>
    <property type="match status" value="5"/>
</dbReference>
<feature type="region of interest" description="Disordered" evidence="5">
    <location>
        <begin position="1251"/>
        <end position="1272"/>
    </location>
</feature>
<accession>A0ABY6L4J6</accession>
<dbReference type="InterPro" id="IPR018247">
    <property type="entry name" value="EF_Hand_1_Ca_BS"/>
</dbReference>
<dbReference type="Pfam" id="PF07653">
    <property type="entry name" value="SH3_2"/>
    <property type="match status" value="2"/>
</dbReference>
<dbReference type="InterPro" id="IPR036397">
    <property type="entry name" value="RNaseH_sf"/>
</dbReference>
<feature type="domain" description="EH" evidence="7">
    <location>
        <begin position="399"/>
        <end position="445"/>
    </location>
</feature>
<dbReference type="PANTHER" id="PTHR46060:SF1">
    <property type="entry name" value="MARINER MOS1 TRANSPOSASE-LIKE PROTEIN"/>
    <property type="match status" value="1"/>
</dbReference>
<feature type="region of interest" description="Disordered" evidence="5">
    <location>
        <begin position="437"/>
        <end position="475"/>
    </location>
</feature>
<dbReference type="InterPro" id="IPR036028">
    <property type="entry name" value="SH3-like_dom_sf"/>
</dbReference>
<evidence type="ECO:0000256" key="3">
    <source>
        <dbReference type="PROSITE-ProRule" id="PRU00192"/>
    </source>
</evidence>
<dbReference type="CDD" id="cd11836">
    <property type="entry name" value="SH3_Intersectin_1"/>
    <property type="match status" value="1"/>
</dbReference>
<feature type="compositionally biased region" description="Pro residues" evidence="5">
    <location>
        <begin position="462"/>
        <end position="473"/>
    </location>
</feature>
<dbReference type="Pfam" id="PF00018">
    <property type="entry name" value="SH3_1"/>
    <property type="match status" value="2"/>
</dbReference>
<keyword evidence="9" id="KW-1185">Reference proteome</keyword>
<dbReference type="InterPro" id="IPR000261">
    <property type="entry name" value="EH_dom"/>
</dbReference>
<evidence type="ECO:0000256" key="5">
    <source>
        <dbReference type="SAM" id="MobiDB-lite"/>
    </source>
</evidence>
<dbReference type="InterPro" id="IPR001452">
    <property type="entry name" value="SH3_domain"/>
</dbReference>
<name>A0ABY6L4J6_9ARAC</name>
<feature type="domain" description="SH3" evidence="6">
    <location>
        <begin position="850"/>
        <end position="911"/>
    </location>
</feature>
<reference evidence="8 9" key="1">
    <citation type="submission" date="2022-01" db="EMBL/GenBank/DDBJ databases">
        <title>A chromosomal length assembly of Cordylochernes scorpioides.</title>
        <authorList>
            <person name="Zeh D."/>
            <person name="Zeh J."/>
        </authorList>
    </citation>
    <scope>NUCLEOTIDE SEQUENCE [LARGE SCALE GENOMIC DNA]</scope>
    <source>
        <strain evidence="8">IN4F17</strain>
        <tissue evidence="8">Whole Body</tissue>
    </source>
</reference>
<dbReference type="Gene3D" id="1.10.287.1490">
    <property type="match status" value="1"/>
</dbReference>
<feature type="compositionally biased region" description="Basic and acidic residues" evidence="5">
    <location>
        <begin position="28"/>
        <end position="37"/>
    </location>
</feature>
<dbReference type="Gene3D" id="2.30.30.40">
    <property type="entry name" value="SH3 Domains"/>
    <property type="match status" value="5"/>
</dbReference>
<feature type="coiled-coil region" evidence="4">
    <location>
        <begin position="525"/>
        <end position="610"/>
    </location>
</feature>
<keyword evidence="1 3" id="KW-0728">SH3 domain</keyword>
<dbReference type="Gene3D" id="1.10.238.10">
    <property type="entry name" value="EF-hand"/>
    <property type="match status" value="1"/>
</dbReference>
<evidence type="ECO:0000313" key="8">
    <source>
        <dbReference type="EMBL" id="UYV76064.1"/>
    </source>
</evidence>
<protein>
    <submittedName>
        <fullName evidence="8">ITSN1</fullName>
    </submittedName>
</protein>
<dbReference type="EMBL" id="CP092875">
    <property type="protein sequence ID" value="UYV76064.1"/>
    <property type="molecule type" value="Genomic_DNA"/>
</dbReference>
<keyword evidence="2" id="KW-0106">Calcium</keyword>
<dbReference type="InterPro" id="IPR001888">
    <property type="entry name" value="Transposase_1"/>
</dbReference>
<dbReference type="SUPFAM" id="SSF50044">
    <property type="entry name" value="SH3-domain"/>
    <property type="match status" value="5"/>
</dbReference>
<sequence length="1272" mass="144803">MLTVAYGEATLDRSNVYRSCKMFSEGREDVNDEERAGRPSTSTTDEKNNEVEKMILANRRITVREVAEDLNISIGSCHSIFINDLGMRRVAAKFVPKLLNCDQKQHRMNIANEMLDSVRGNPNLLQRVITGDEAWVYGYDVETKAQSSQWKLPHEPRPKKACQVRSNVKVLLTVFFNCRGVVHHEFLPQGRTVNKEYYLQVMRNLREAIRQKRPDLWKNKNWLLHHDNAPAHTSLLVRDILAKNNTLMMPQPLYSPDLAPCDFFLIPKMKRPMKGRRYATLDEIKMASKEELKKIKKKKKRYFEVLRRLEKPLAQVALVDSERKKRSWPTGAALAAPSPTIRPSAAARSAVCLGYFPLSFDILPFQGSKLLRFGGEFINLGKARIRMISNDSIVAYRRNLSDIDTDGRLTCEEFVVAMYLIDSVKAGDPLPSTLPYDLVPPSMRRKQQRSTSIQSGMSSLYKPPPTAAVPPQPLADLLGGPLDPLAPVQPIAVAAVPVALSKEEEKLRNLATFEDKRRENFEKGQAELERRRLALLENQRKEQEERERKEREEQERREKIRLEQEKRRQQELERQLARQRELEQEREEQRRKALEQREAARKEMERQRQLEWERQRLVELQTQRQKEQEVVCHLKSRNKNLTFELTQVKTQVAELNSKVADTRKAVADMKSAIDSMRGERDTKISELNGLKLRIKELNNQMLALNQEKLNLDGSLKSNPANTSVAYNAVLNNFNAKQIAIHQLRNTLSNVEKELAQKKQDVENNNNLLKELQQELSTMTQDQENIYSMYEQRRQLVLNLKNKAAPLQQQQQPPAVVQDAWQDSWPAEEPAWGGSDWPTAGAAEETVEEQPKMVRYRALYQFDARNEDELSIMPGDIIMVPESQSSEPGWLGGELQGRKGWFPESYVEPADAPTTAVTDSIPAITTLETKRPLEGISEAPENGNTDSALATTTVRAIYPWPAKKEEHLALNKGDVIVVTEQQDASWWYGENTATNQAGWFLRSYTKVISNAEENGGKDSPVEGDYYVASFTYESEEPGDLTFQQGELIQVTQKDGDWWTGKYNGQSGIFPNTYVQPPLEEEQVEEPAVVPEATEEVEQMVRGASGKKPEIVTVIASYQASGQEQLTLEKGQLIQVRKKSQSGWWEGEMQVKGKKRQVGWFPASYVKPLGGGSNRSTPEPTRMADSPVPNDKLVAKYDFQGSQSDELSFKKGQIVTLINKEDASWWKGECEGAVGVFPSSYVKPHTPLVRCGALKRKKRKEERPNGSMSPGPER</sequence>
<evidence type="ECO:0000256" key="2">
    <source>
        <dbReference type="ARBA" id="ARBA00022837"/>
    </source>
</evidence>
<feature type="domain" description="SH3" evidence="6">
    <location>
        <begin position="1105"/>
        <end position="1169"/>
    </location>
</feature>
<proteinExistence type="predicted"/>
<feature type="domain" description="SH3" evidence="6">
    <location>
        <begin position="1186"/>
        <end position="1245"/>
    </location>
</feature>
<feature type="region of interest" description="Disordered" evidence="5">
    <location>
        <begin position="28"/>
        <end position="48"/>
    </location>
</feature>
<evidence type="ECO:0000256" key="4">
    <source>
        <dbReference type="SAM" id="Coils"/>
    </source>
</evidence>
<evidence type="ECO:0000256" key="1">
    <source>
        <dbReference type="ARBA" id="ARBA00022443"/>
    </source>
</evidence>
<gene>
    <name evidence="8" type="ORF">LAZ67_13002367</name>
</gene>
<feature type="region of interest" description="Disordered" evidence="5">
    <location>
        <begin position="1167"/>
        <end position="1186"/>
    </location>
</feature>
<feature type="domain" description="SH3" evidence="6">
    <location>
        <begin position="1020"/>
        <end position="1078"/>
    </location>
</feature>
<evidence type="ECO:0000259" key="7">
    <source>
        <dbReference type="PROSITE" id="PS50031"/>
    </source>
</evidence>
<dbReference type="PANTHER" id="PTHR46060">
    <property type="entry name" value="MARINER MOS1 TRANSPOSASE-LIKE PROTEIN"/>
    <property type="match status" value="1"/>
</dbReference>
<keyword evidence="4" id="KW-0175">Coiled coil</keyword>
<dbReference type="Gene3D" id="3.30.420.10">
    <property type="entry name" value="Ribonuclease H-like superfamily/Ribonuclease H"/>
    <property type="match status" value="1"/>
</dbReference>